<dbReference type="InterPro" id="IPR035979">
    <property type="entry name" value="RBD_domain_sf"/>
</dbReference>
<keyword evidence="4" id="KW-1185">Reference proteome</keyword>
<comment type="caution">
    <text evidence="3">The sequence shown here is derived from an EMBL/GenBank/DDBJ whole genome shotgun (WGS) entry which is preliminary data.</text>
</comment>
<gene>
    <name evidence="3" type="ORF">PG994_012616</name>
</gene>
<proteinExistence type="predicted"/>
<dbReference type="InterPro" id="IPR012677">
    <property type="entry name" value="Nucleotide-bd_a/b_plait_sf"/>
</dbReference>
<organism evidence="3 4">
    <name type="scientific">Apiospora phragmitis</name>
    <dbReference type="NCBI Taxonomy" id="2905665"/>
    <lineage>
        <taxon>Eukaryota</taxon>
        <taxon>Fungi</taxon>
        <taxon>Dikarya</taxon>
        <taxon>Ascomycota</taxon>
        <taxon>Pezizomycotina</taxon>
        <taxon>Sordariomycetes</taxon>
        <taxon>Xylariomycetidae</taxon>
        <taxon>Amphisphaeriales</taxon>
        <taxon>Apiosporaceae</taxon>
        <taxon>Apiospora</taxon>
    </lineage>
</organism>
<protein>
    <submittedName>
        <fullName evidence="3">Pre-rRNA processing protein Mrd1</fullName>
    </submittedName>
</protein>
<dbReference type="InterPro" id="IPR000504">
    <property type="entry name" value="RRM_dom"/>
</dbReference>
<evidence type="ECO:0000313" key="3">
    <source>
        <dbReference type="EMBL" id="KAK8043778.1"/>
    </source>
</evidence>
<dbReference type="RefSeq" id="XP_066710173.1">
    <property type="nucleotide sequence ID" value="XM_066864025.1"/>
</dbReference>
<evidence type="ECO:0000313" key="4">
    <source>
        <dbReference type="Proteomes" id="UP001480595"/>
    </source>
</evidence>
<feature type="domain" description="RRM" evidence="2">
    <location>
        <begin position="63"/>
        <end position="114"/>
    </location>
</feature>
<dbReference type="SUPFAM" id="SSF54928">
    <property type="entry name" value="RNA-binding domain, RBD"/>
    <property type="match status" value="1"/>
</dbReference>
<dbReference type="Pfam" id="PF00076">
    <property type="entry name" value="RRM_1"/>
    <property type="match status" value="1"/>
</dbReference>
<dbReference type="GeneID" id="92097088"/>
<keyword evidence="1" id="KW-0694">RNA-binding</keyword>
<evidence type="ECO:0000259" key="2">
    <source>
        <dbReference type="PROSITE" id="PS50102"/>
    </source>
</evidence>
<name>A0ABR1TB05_9PEZI</name>
<dbReference type="PROSITE" id="PS50102">
    <property type="entry name" value="RRM"/>
    <property type="match status" value="1"/>
</dbReference>
<dbReference type="Proteomes" id="UP001480595">
    <property type="component" value="Unassembled WGS sequence"/>
</dbReference>
<reference evidence="3 4" key="1">
    <citation type="submission" date="2023-01" db="EMBL/GenBank/DDBJ databases">
        <title>Analysis of 21 Apiospora genomes using comparative genomics revels a genus with tremendous synthesis potential of carbohydrate active enzymes and secondary metabolites.</title>
        <authorList>
            <person name="Sorensen T."/>
        </authorList>
    </citation>
    <scope>NUCLEOTIDE SEQUENCE [LARGE SCALE GENOMIC DNA]</scope>
    <source>
        <strain evidence="3 4">CBS 135458</strain>
    </source>
</reference>
<dbReference type="Gene3D" id="3.30.70.330">
    <property type="match status" value="1"/>
</dbReference>
<dbReference type="EMBL" id="JAQQWL010000012">
    <property type="protein sequence ID" value="KAK8043778.1"/>
    <property type="molecule type" value="Genomic_DNA"/>
</dbReference>
<accession>A0ABR1TB05</accession>
<evidence type="ECO:0000256" key="1">
    <source>
        <dbReference type="PROSITE-ProRule" id="PRU00176"/>
    </source>
</evidence>
<sequence length="211" mass="23427">MSGYSSKAAERNGCRPIVTEEQREQIAASWVDELEPDLLYWLSQSADESHPRPKATLPISTPPMLRVTNIYKTVREADIRALFEEFGSIESLFLPRDSATDAAHGFAFITFTEPATPSTPASSFDYYGPPALLLEYPAEGELVCRDPPLRANVELQPMSPMATHATIVVATSWELTDSRKRQLEDAKKWVLGSTLGGRVFLTYETCEPASQ</sequence>